<dbReference type="EMBL" id="JAESJJ010000006">
    <property type="protein sequence ID" value="MBL3608533.1"/>
    <property type="molecule type" value="Genomic_DNA"/>
</dbReference>
<feature type="transmembrane region" description="Helical" evidence="1">
    <location>
        <begin position="27"/>
        <end position="47"/>
    </location>
</feature>
<evidence type="ECO:0000256" key="1">
    <source>
        <dbReference type="SAM" id="Phobius"/>
    </source>
</evidence>
<dbReference type="PATRIC" id="fig|35806.4.peg.2135"/>
<proteinExistence type="predicted"/>
<dbReference type="AlphaFoldDB" id="A0A0D6B251"/>
<dbReference type="Proteomes" id="UP000064912">
    <property type="component" value="Chromosome"/>
</dbReference>
<dbReference type="KEGG" id="rsu:NHU_02074"/>
<evidence type="ECO:0000313" key="3">
    <source>
        <dbReference type="EMBL" id="MBL3608533.1"/>
    </source>
</evidence>
<accession>A0A0D6B251</accession>
<keyword evidence="1" id="KW-0472">Membrane</keyword>
<protein>
    <submittedName>
        <fullName evidence="2">Uncharacterized protein</fullName>
    </submittedName>
</protein>
<keyword evidence="5" id="KW-1185">Reference proteome</keyword>
<dbReference type="EMBL" id="AP014800">
    <property type="protein sequence ID" value="BAQ69228.1"/>
    <property type="molecule type" value="Genomic_DNA"/>
</dbReference>
<gene>
    <name evidence="3" type="ORF">JMM60_06905</name>
    <name evidence="2" type="ORF">NHU_02074</name>
</gene>
<evidence type="ECO:0000313" key="4">
    <source>
        <dbReference type="Proteomes" id="UP000064912"/>
    </source>
</evidence>
<reference evidence="2 4" key="1">
    <citation type="submission" date="2015-02" db="EMBL/GenBank/DDBJ databases">
        <title>Genome sequene of Rhodovulum sulfidophilum DSM 2351.</title>
        <authorList>
            <person name="Nagao N."/>
        </authorList>
    </citation>
    <scope>NUCLEOTIDE SEQUENCE [LARGE SCALE GENOMIC DNA]</scope>
    <source>
        <strain evidence="2 4">DSM 2351</strain>
    </source>
</reference>
<reference evidence="3 5" key="2">
    <citation type="submission" date="2021-01" db="EMBL/GenBank/DDBJ databases">
        <title>Draft genomes of Rhodovulum sulfidophilum.</title>
        <authorList>
            <person name="Guzman M.S."/>
        </authorList>
    </citation>
    <scope>NUCLEOTIDE SEQUENCE [LARGE SCALE GENOMIC DNA]</scope>
    <source>
        <strain evidence="3 5">AB35</strain>
    </source>
</reference>
<dbReference type="Proteomes" id="UP000604473">
    <property type="component" value="Unassembled WGS sequence"/>
</dbReference>
<keyword evidence="1" id="KW-0812">Transmembrane</keyword>
<evidence type="ECO:0000313" key="5">
    <source>
        <dbReference type="Proteomes" id="UP000604473"/>
    </source>
</evidence>
<sequence length="51" mass="5527">MATQIQREPKPMLTELRSVLTRCRATLWQDAAGAAALMVLLIAGLHLPGLV</sequence>
<evidence type="ECO:0000313" key="2">
    <source>
        <dbReference type="EMBL" id="BAQ69228.1"/>
    </source>
</evidence>
<organism evidence="2 4">
    <name type="scientific">Rhodovulum sulfidophilum</name>
    <name type="common">Rhodobacter sulfidophilus</name>
    <dbReference type="NCBI Taxonomy" id="35806"/>
    <lineage>
        <taxon>Bacteria</taxon>
        <taxon>Pseudomonadati</taxon>
        <taxon>Pseudomonadota</taxon>
        <taxon>Alphaproteobacteria</taxon>
        <taxon>Rhodobacterales</taxon>
        <taxon>Paracoccaceae</taxon>
        <taxon>Rhodovulum</taxon>
    </lineage>
</organism>
<name>A0A0D6B251_RHOSU</name>
<dbReference type="RefSeq" id="WP_178390788.1">
    <property type="nucleotide sequence ID" value="NZ_JAESJI010000004.1"/>
</dbReference>
<keyword evidence="1" id="KW-1133">Transmembrane helix</keyword>